<evidence type="ECO:0000313" key="14">
    <source>
        <dbReference type="EMBL" id="CAD7704137.1"/>
    </source>
</evidence>
<dbReference type="SUPFAM" id="SSF47323">
    <property type="entry name" value="Anticodon-binding domain of a subclass of class I aminoacyl-tRNA synthetases"/>
    <property type="match status" value="1"/>
</dbReference>
<keyword evidence="9" id="KW-0648">Protein biosynthesis</keyword>
<feature type="region of interest" description="Disordered" evidence="12">
    <location>
        <begin position="69"/>
        <end position="89"/>
    </location>
</feature>
<dbReference type="Pfam" id="PF01406">
    <property type="entry name" value="tRNA-synt_1e"/>
    <property type="match status" value="1"/>
</dbReference>
<keyword evidence="8" id="KW-0067">ATP-binding</keyword>
<accession>A0A8S1JEG9</accession>
<evidence type="ECO:0000256" key="11">
    <source>
        <dbReference type="ARBA" id="ARBA00031499"/>
    </source>
</evidence>
<dbReference type="GO" id="GO:0046872">
    <property type="term" value="F:metal ion binding"/>
    <property type="evidence" value="ECO:0007669"/>
    <property type="project" value="UniProtKB-KW"/>
</dbReference>
<dbReference type="InterPro" id="IPR024909">
    <property type="entry name" value="Cys-tRNA/MSH_ligase"/>
</dbReference>
<evidence type="ECO:0000256" key="9">
    <source>
        <dbReference type="ARBA" id="ARBA00022917"/>
    </source>
</evidence>
<dbReference type="InterPro" id="IPR009080">
    <property type="entry name" value="tRNAsynth_Ia_anticodon-bd"/>
</dbReference>
<dbReference type="GO" id="GO:0006423">
    <property type="term" value="P:cysteinyl-tRNA aminoacylation"/>
    <property type="evidence" value="ECO:0007669"/>
    <property type="project" value="InterPro"/>
</dbReference>
<dbReference type="AlphaFoldDB" id="A0A8S1JEG9"/>
<keyword evidence="7" id="KW-0862">Zinc</keyword>
<dbReference type="Proteomes" id="UP000708148">
    <property type="component" value="Unassembled WGS sequence"/>
</dbReference>
<reference evidence="14" key="1">
    <citation type="submission" date="2020-12" db="EMBL/GenBank/DDBJ databases">
        <authorList>
            <person name="Iha C."/>
        </authorList>
    </citation>
    <scope>NUCLEOTIDE SEQUENCE</scope>
</reference>
<feature type="compositionally biased region" description="Polar residues" evidence="12">
    <location>
        <begin position="69"/>
        <end position="81"/>
    </location>
</feature>
<evidence type="ECO:0000256" key="10">
    <source>
        <dbReference type="ARBA" id="ARBA00023146"/>
    </source>
</evidence>
<dbReference type="GO" id="GO:0005737">
    <property type="term" value="C:cytoplasm"/>
    <property type="evidence" value="ECO:0007669"/>
    <property type="project" value="InterPro"/>
</dbReference>
<dbReference type="EC" id="6.1.1.16" evidence="3"/>
<dbReference type="OrthoDB" id="438179at2759"/>
<evidence type="ECO:0000256" key="4">
    <source>
        <dbReference type="ARBA" id="ARBA00022598"/>
    </source>
</evidence>
<dbReference type="GO" id="GO:0004817">
    <property type="term" value="F:cysteine-tRNA ligase activity"/>
    <property type="evidence" value="ECO:0007669"/>
    <property type="project" value="UniProtKB-EC"/>
</dbReference>
<keyword evidence="15" id="KW-1185">Reference proteome</keyword>
<dbReference type="EMBL" id="CAJHUC010002656">
    <property type="protein sequence ID" value="CAD7704137.1"/>
    <property type="molecule type" value="Genomic_DNA"/>
</dbReference>
<dbReference type="InterPro" id="IPR014729">
    <property type="entry name" value="Rossmann-like_a/b/a_fold"/>
</dbReference>
<dbReference type="NCBIfam" id="TIGR00435">
    <property type="entry name" value="cysS"/>
    <property type="match status" value="1"/>
</dbReference>
<dbReference type="PRINTS" id="PR00983">
    <property type="entry name" value="TRNASYNTHCYS"/>
</dbReference>
<organism evidence="14 15">
    <name type="scientific">Ostreobium quekettii</name>
    <dbReference type="NCBI Taxonomy" id="121088"/>
    <lineage>
        <taxon>Eukaryota</taxon>
        <taxon>Viridiplantae</taxon>
        <taxon>Chlorophyta</taxon>
        <taxon>core chlorophytes</taxon>
        <taxon>Ulvophyceae</taxon>
        <taxon>TCBD clade</taxon>
        <taxon>Bryopsidales</taxon>
        <taxon>Ostreobineae</taxon>
        <taxon>Ostreobiaceae</taxon>
        <taxon>Ostreobium</taxon>
    </lineage>
</organism>
<dbReference type="Gene3D" id="1.20.120.1910">
    <property type="entry name" value="Cysteine-tRNA ligase, C-terminal anti-codon recognition domain"/>
    <property type="match status" value="1"/>
</dbReference>
<comment type="cofactor">
    <cofactor evidence="1">
        <name>Zn(2+)</name>
        <dbReference type="ChEBI" id="CHEBI:29105"/>
    </cofactor>
</comment>
<evidence type="ECO:0000256" key="3">
    <source>
        <dbReference type="ARBA" id="ARBA00012832"/>
    </source>
</evidence>
<dbReference type="CDD" id="cd00672">
    <property type="entry name" value="CysRS_core"/>
    <property type="match status" value="1"/>
</dbReference>
<keyword evidence="10" id="KW-0030">Aminoacyl-tRNA synthetase</keyword>
<evidence type="ECO:0000313" key="15">
    <source>
        <dbReference type="Proteomes" id="UP000708148"/>
    </source>
</evidence>
<dbReference type="SMART" id="SM00840">
    <property type="entry name" value="DALR_2"/>
    <property type="match status" value="1"/>
</dbReference>
<dbReference type="SUPFAM" id="SSF52374">
    <property type="entry name" value="Nucleotidylyl transferase"/>
    <property type="match status" value="1"/>
</dbReference>
<evidence type="ECO:0000256" key="12">
    <source>
        <dbReference type="SAM" id="MobiDB-lite"/>
    </source>
</evidence>
<evidence type="ECO:0000256" key="8">
    <source>
        <dbReference type="ARBA" id="ARBA00022840"/>
    </source>
</evidence>
<dbReference type="FunFam" id="3.40.50.620:FF:000009">
    <property type="entry name" value="Cysteine--tRNA ligase"/>
    <property type="match status" value="1"/>
</dbReference>
<proteinExistence type="inferred from homology"/>
<evidence type="ECO:0000256" key="2">
    <source>
        <dbReference type="ARBA" id="ARBA00005594"/>
    </source>
</evidence>
<evidence type="ECO:0000256" key="7">
    <source>
        <dbReference type="ARBA" id="ARBA00022833"/>
    </source>
</evidence>
<dbReference type="Pfam" id="PF09190">
    <property type="entry name" value="DALR_2"/>
    <property type="match status" value="1"/>
</dbReference>
<dbReference type="PANTHER" id="PTHR10890:SF25">
    <property type="entry name" value="CYSTEINE--TRNA LIGASE, CHLOROPLASTIC_MITOCHONDRIAL"/>
    <property type="match status" value="1"/>
</dbReference>
<dbReference type="Gene3D" id="3.40.50.620">
    <property type="entry name" value="HUPs"/>
    <property type="match status" value="1"/>
</dbReference>
<protein>
    <recommendedName>
        <fullName evidence="3">cysteine--tRNA ligase</fullName>
        <ecNumber evidence="3">6.1.1.16</ecNumber>
    </recommendedName>
    <alternativeName>
        <fullName evidence="11">Cysteinyl-tRNA synthetase</fullName>
    </alternativeName>
</protein>
<dbReference type="InterPro" id="IPR032678">
    <property type="entry name" value="tRNA-synt_1_cat_dom"/>
</dbReference>
<dbReference type="Pfam" id="PF23493">
    <property type="entry name" value="CysS_C"/>
    <property type="match status" value="1"/>
</dbReference>
<comment type="similarity">
    <text evidence="2">Belongs to the class-I aminoacyl-tRNA synthetase family.</text>
</comment>
<evidence type="ECO:0000259" key="13">
    <source>
        <dbReference type="SMART" id="SM00840"/>
    </source>
</evidence>
<keyword evidence="5" id="KW-0479">Metal-binding</keyword>
<keyword evidence="4" id="KW-0436">Ligase</keyword>
<keyword evidence="6" id="KW-0547">Nucleotide-binding</keyword>
<evidence type="ECO:0000256" key="1">
    <source>
        <dbReference type="ARBA" id="ARBA00001947"/>
    </source>
</evidence>
<dbReference type="InterPro" id="IPR015273">
    <property type="entry name" value="Cys-tRNA-synt_Ia_DALR"/>
</dbReference>
<comment type="caution">
    <text evidence="14">The sequence shown here is derived from an EMBL/GenBank/DDBJ whole genome shotgun (WGS) entry which is preliminary data.</text>
</comment>
<dbReference type="InterPro" id="IPR015803">
    <property type="entry name" value="Cys-tRNA-ligase"/>
</dbReference>
<dbReference type="HAMAP" id="MF_00041">
    <property type="entry name" value="Cys_tRNA_synth"/>
    <property type="match status" value="1"/>
</dbReference>
<name>A0A8S1JEG9_9CHLO</name>
<evidence type="ECO:0000256" key="6">
    <source>
        <dbReference type="ARBA" id="ARBA00022741"/>
    </source>
</evidence>
<sequence>MPVAIRPASEAMPIVREGMPATSRFGLRIGYLLQTRGWKTPSGPSFLGCQHTRASRVQHFDIRGLQHSATGPTIAEPSTTLQRDDHPPNSSRELVLYNTMSRSKEVFQLQHPTSRPVTMYVCGVTVYDYSHIGHARAYVTFDVLYRLLEWLGYDVLYVRNFTDIDDKIIKRANEQGQDVSVLTQKFIQEFRTDMQLLGCRLPTKEPKATEYINEMVEMIKAILSNGHGYEAHGDVYFDTESCQGYGRLSGRTQEDNRAGKRVAVDERKKNAADFALWKSAKPGEPSWPSPWGQGRPGWHIECSCMIKELIGPVLDIHGGGSDLVFPHHENELAQSQAAAAPCDRELMLNGTDFVRYWVHNGFVNVDSEKMSKSLGNFFTIRDVLQKHHPMALRWLLLSMQYRQPLNYTARGLEEAGQAVYYMLQTLLDAEATLPAAGENDVVHGSSQSPDASNLEGTGRDLVTAAEEALCDDLNTAVALAALYSALKSMNELMHTKKGRKTKGRLKILAGCVEGVRSVLGILGIDSNDPERQLQEMRQLALDRAGLSEEDVQRIIGERAQAREAKDFAKADELRAKLLKSGISMMDTPQGTTWRPGT</sequence>
<evidence type="ECO:0000256" key="5">
    <source>
        <dbReference type="ARBA" id="ARBA00022723"/>
    </source>
</evidence>
<dbReference type="PANTHER" id="PTHR10890">
    <property type="entry name" value="CYSTEINYL-TRNA SYNTHETASE"/>
    <property type="match status" value="1"/>
</dbReference>
<dbReference type="InterPro" id="IPR056411">
    <property type="entry name" value="CysS_C"/>
</dbReference>
<dbReference type="GO" id="GO:0005524">
    <property type="term" value="F:ATP binding"/>
    <property type="evidence" value="ECO:0007669"/>
    <property type="project" value="UniProtKB-KW"/>
</dbReference>
<gene>
    <name evidence="14" type="ORF">OSTQU699_LOCUS9494</name>
</gene>
<feature type="domain" description="Cysteinyl-tRNA synthetase class Ia DALR" evidence="13">
    <location>
        <begin position="464"/>
        <end position="533"/>
    </location>
</feature>